<dbReference type="GO" id="GO:0030170">
    <property type="term" value="F:pyridoxal phosphate binding"/>
    <property type="evidence" value="ECO:0007669"/>
    <property type="project" value="InterPro"/>
</dbReference>
<sequence>MHGPTFMGNPLACAVASESLALLESGEWQSQVAAIEAQLKDELAAAREAEYVADVRVLGAIGVVETTHPVNMAALQRFFCGTWRLGAPVRKANLSDAAVYHWPRSAQQTDRRRGGCRE</sequence>
<evidence type="ECO:0000313" key="4">
    <source>
        <dbReference type="EMBL" id="VTP65430.1"/>
    </source>
</evidence>
<evidence type="ECO:0000256" key="3">
    <source>
        <dbReference type="ARBA" id="ARBA00022898"/>
    </source>
</evidence>
<dbReference type="EC" id="2.6.1.62" evidence="4"/>
<dbReference type="GO" id="GO:0009102">
    <property type="term" value="P:biotin biosynthetic process"/>
    <property type="evidence" value="ECO:0007669"/>
    <property type="project" value="TreeGrafter"/>
</dbReference>
<dbReference type="Proteomes" id="UP000310719">
    <property type="component" value="Chromosome"/>
</dbReference>
<dbReference type="GO" id="GO:0004015">
    <property type="term" value="F:adenosylmethionine-8-amino-7-oxononanoate transaminase activity"/>
    <property type="evidence" value="ECO:0007669"/>
    <property type="project" value="UniProtKB-EC"/>
</dbReference>
<keyword evidence="1 4" id="KW-0032">Aminotransferase</keyword>
<name>A0A4U9HMM2_9ENTR</name>
<dbReference type="InterPro" id="IPR005814">
    <property type="entry name" value="Aminotrans_3"/>
</dbReference>
<dbReference type="PANTHER" id="PTHR42684:SF17">
    <property type="entry name" value="ADENOSYLMETHIONINE-8-AMINO-7-OXONONANOATE AMINOTRANSFERASE"/>
    <property type="match status" value="1"/>
</dbReference>
<dbReference type="AlphaFoldDB" id="A0A4U9HMM2"/>
<proteinExistence type="predicted"/>
<dbReference type="EMBL" id="LR590464">
    <property type="protein sequence ID" value="VTP65430.1"/>
    <property type="molecule type" value="Genomic_DNA"/>
</dbReference>
<gene>
    <name evidence="4" type="primary">bioA_1</name>
    <name evidence="4" type="ORF">NCTC13032_02021</name>
</gene>
<keyword evidence="3" id="KW-0663">Pyridoxal phosphate</keyword>
<reference evidence="4 5" key="1">
    <citation type="submission" date="2019-05" db="EMBL/GenBank/DDBJ databases">
        <authorList>
            <consortium name="Pathogen Informatics"/>
        </authorList>
    </citation>
    <scope>NUCLEOTIDE SEQUENCE [LARGE SCALE GENOMIC DNA]</scope>
    <source>
        <strain evidence="4 5">NCTC13032</strain>
    </source>
</reference>
<organism evidence="4 5">
    <name type="scientific">Leclercia adecarboxylata</name>
    <dbReference type="NCBI Taxonomy" id="83655"/>
    <lineage>
        <taxon>Bacteria</taxon>
        <taxon>Pseudomonadati</taxon>
        <taxon>Pseudomonadota</taxon>
        <taxon>Gammaproteobacteria</taxon>
        <taxon>Enterobacterales</taxon>
        <taxon>Enterobacteriaceae</taxon>
        <taxon>Leclercia</taxon>
    </lineage>
</organism>
<dbReference type="SUPFAM" id="SSF53383">
    <property type="entry name" value="PLP-dependent transferases"/>
    <property type="match status" value="1"/>
</dbReference>
<accession>A0A4U9HMM2</accession>
<dbReference type="Gene3D" id="3.40.640.10">
    <property type="entry name" value="Type I PLP-dependent aspartate aminotransferase-like (Major domain)"/>
    <property type="match status" value="1"/>
</dbReference>
<evidence type="ECO:0000313" key="5">
    <source>
        <dbReference type="Proteomes" id="UP000310719"/>
    </source>
</evidence>
<dbReference type="InterPro" id="IPR015424">
    <property type="entry name" value="PyrdxlP-dep_Trfase"/>
</dbReference>
<protein>
    <submittedName>
        <fullName evidence="4">Adenosylmethionine-8-amino-7-oxononanoate aminotransferase</fullName>
        <ecNumber evidence="4">2.6.1.62</ecNumber>
    </submittedName>
</protein>
<dbReference type="InterPro" id="IPR015421">
    <property type="entry name" value="PyrdxlP-dep_Trfase_major"/>
</dbReference>
<keyword evidence="2 4" id="KW-0808">Transferase</keyword>
<dbReference type="Gene3D" id="3.90.1150.10">
    <property type="entry name" value="Aspartate Aminotransferase, domain 1"/>
    <property type="match status" value="1"/>
</dbReference>
<dbReference type="PANTHER" id="PTHR42684">
    <property type="entry name" value="ADENOSYLMETHIONINE-8-AMINO-7-OXONONANOATE AMINOTRANSFERASE"/>
    <property type="match status" value="1"/>
</dbReference>
<dbReference type="Pfam" id="PF00202">
    <property type="entry name" value="Aminotran_3"/>
    <property type="match status" value="1"/>
</dbReference>
<evidence type="ECO:0000256" key="1">
    <source>
        <dbReference type="ARBA" id="ARBA00022576"/>
    </source>
</evidence>
<dbReference type="InterPro" id="IPR015422">
    <property type="entry name" value="PyrdxlP-dep_Trfase_small"/>
</dbReference>
<evidence type="ECO:0000256" key="2">
    <source>
        <dbReference type="ARBA" id="ARBA00022679"/>
    </source>
</evidence>